<dbReference type="PANTHER" id="PTHR37299">
    <property type="entry name" value="TRANSCRIPTIONAL REGULATOR-RELATED"/>
    <property type="match status" value="1"/>
</dbReference>
<dbReference type="InterPro" id="IPR007492">
    <property type="entry name" value="LytTR_DNA-bd_dom"/>
</dbReference>
<dbReference type="Pfam" id="PF00072">
    <property type="entry name" value="Response_reg"/>
    <property type="match status" value="1"/>
</dbReference>
<evidence type="ECO:0000259" key="3">
    <source>
        <dbReference type="PROSITE" id="PS50930"/>
    </source>
</evidence>
<dbReference type="GO" id="GO:0003677">
    <property type="term" value="F:DNA binding"/>
    <property type="evidence" value="ECO:0007669"/>
    <property type="project" value="InterPro"/>
</dbReference>
<dbReference type="InterPro" id="IPR046947">
    <property type="entry name" value="LytR-like"/>
</dbReference>
<proteinExistence type="predicted"/>
<dbReference type="Pfam" id="PF04397">
    <property type="entry name" value="LytTR"/>
    <property type="match status" value="1"/>
</dbReference>
<sequence>MTLYILEDEINVLNYLKGLLAKIPFVEVLGCSDSVEQAKVEIPALKPDVLLCDIQLKDSISFRLFETLAYEDYHIIFMTAFSQYAIQALNVGALSYLLKPIDIEELKEALQKALMKKEEYKVKAAQIEVLLGQQRMDARPDKIVLKNQSMMQIVQVDQVLYCEGDKGYTNFYLEDGSKHMTSKILKEYESFLLDRNFIRCHQSYLVNMDYAKIYYMEGYLVLENNTKIPVSESKKSAVLKYLKDI</sequence>
<evidence type="ECO:0000259" key="2">
    <source>
        <dbReference type="PROSITE" id="PS50110"/>
    </source>
</evidence>
<evidence type="ECO:0000313" key="5">
    <source>
        <dbReference type="Proteomes" id="UP000326921"/>
    </source>
</evidence>
<dbReference type="Gene3D" id="3.40.50.2300">
    <property type="match status" value="1"/>
</dbReference>
<dbReference type="SMART" id="SM00850">
    <property type="entry name" value="LytTR"/>
    <property type="match status" value="1"/>
</dbReference>
<keyword evidence="1" id="KW-0597">Phosphoprotein</keyword>
<dbReference type="SUPFAM" id="SSF52172">
    <property type="entry name" value="CheY-like"/>
    <property type="match status" value="1"/>
</dbReference>
<dbReference type="RefSeq" id="WP_153511795.1">
    <property type="nucleotide sequence ID" value="NZ_CP045652.1"/>
</dbReference>
<dbReference type="GO" id="GO:0000156">
    <property type="term" value="F:phosphorelay response regulator activity"/>
    <property type="evidence" value="ECO:0007669"/>
    <property type="project" value="InterPro"/>
</dbReference>
<dbReference type="InterPro" id="IPR011006">
    <property type="entry name" value="CheY-like_superfamily"/>
</dbReference>
<protein>
    <submittedName>
        <fullName evidence="4">Response regulator</fullName>
    </submittedName>
</protein>
<dbReference type="PROSITE" id="PS50110">
    <property type="entry name" value="RESPONSE_REGULATORY"/>
    <property type="match status" value="1"/>
</dbReference>
<feature type="modified residue" description="4-aspartylphosphate" evidence="1">
    <location>
        <position position="53"/>
    </location>
</feature>
<keyword evidence="5" id="KW-1185">Reference proteome</keyword>
<dbReference type="SMART" id="SM00448">
    <property type="entry name" value="REC"/>
    <property type="match status" value="1"/>
</dbReference>
<dbReference type="AlphaFoldDB" id="A0A5Q0QBL9"/>
<dbReference type="EMBL" id="CP045652">
    <property type="protein sequence ID" value="QGA26953.1"/>
    <property type="molecule type" value="Genomic_DNA"/>
</dbReference>
<evidence type="ECO:0000313" key="4">
    <source>
        <dbReference type="EMBL" id="QGA26953.1"/>
    </source>
</evidence>
<feature type="domain" description="Response regulatory" evidence="2">
    <location>
        <begin position="2"/>
        <end position="114"/>
    </location>
</feature>
<name>A0A5Q0QBL9_9SPHI</name>
<dbReference type="InterPro" id="IPR001789">
    <property type="entry name" value="Sig_transdc_resp-reg_receiver"/>
</dbReference>
<evidence type="ECO:0000256" key="1">
    <source>
        <dbReference type="PROSITE-ProRule" id="PRU00169"/>
    </source>
</evidence>
<dbReference type="Proteomes" id="UP000326921">
    <property type="component" value="Chromosome"/>
</dbReference>
<dbReference type="PROSITE" id="PS50930">
    <property type="entry name" value="HTH_LYTTR"/>
    <property type="match status" value="1"/>
</dbReference>
<dbReference type="PANTHER" id="PTHR37299:SF1">
    <property type="entry name" value="STAGE 0 SPORULATION PROTEIN A HOMOLOG"/>
    <property type="match status" value="1"/>
</dbReference>
<accession>A0A5Q0QBL9</accession>
<dbReference type="Gene3D" id="2.40.50.1020">
    <property type="entry name" value="LytTr DNA-binding domain"/>
    <property type="match status" value="1"/>
</dbReference>
<feature type="domain" description="HTH LytTR-type" evidence="3">
    <location>
        <begin position="143"/>
        <end position="245"/>
    </location>
</feature>
<organism evidence="4 5">
    <name type="scientific">Sphingobacterium zhuxiongii</name>
    <dbReference type="NCBI Taxonomy" id="2662364"/>
    <lineage>
        <taxon>Bacteria</taxon>
        <taxon>Pseudomonadati</taxon>
        <taxon>Bacteroidota</taxon>
        <taxon>Sphingobacteriia</taxon>
        <taxon>Sphingobacteriales</taxon>
        <taxon>Sphingobacteriaceae</taxon>
        <taxon>Sphingobacterium</taxon>
    </lineage>
</organism>
<dbReference type="KEGG" id="sphe:GFH32_11780"/>
<gene>
    <name evidence="4" type="ORF">GFH32_11780</name>
</gene>
<reference evidence="4 5" key="1">
    <citation type="submission" date="2019-10" db="EMBL/GenBank/DDBJ databases">
        <authorList>
            <person name="Dong K."/>
        </authorList>
    </citation>
    <scope>NUCLEOTIDE SEQUENCE [LARGE SCALE GENOMIC DNA]</scope>
    <source>
        <strain evidence="5">dk4302</strain>
    </source>
</reference>